<dbReference type="PROSITE" id="PS50157">
    <property type="entry name" value="ZINC_FINGER_C2H2_2"/>
    <property type="match status" value="1"/>
</dbReference>
<keyword evidence="5" id="KW-1185">Reference proteome</keyword>
<feature type="compositionally biased region" description="Polar residues" evidence="2">
    <location>
        <begin position="24"/>
        <end position="49"/>
    </location>
</feature>
<keyword evidence="1" id="KW-0479">Metal-binding</keyword>
<gene>
    <name evidence="4" type="ORF">CAUJ_LOCUS14254</name>
</gene>
<dbReference type="OrthoDB" id="5779882at2759"/>
<feature type="region of interest" description="Disordered" evidence="2">
    <location>
        <begin position="196"/>
        <end position="264"/>
    </location>
</feature>
<dbReference type="GO" id="GO:0008270">
    <property type="term" value="F:zinc ion binding"/>
    <property type="evidence" value="ECO:0007669"/>
    <property type="project" value="UniProtKB-KW"/>
</dbReference>
<evidence type="ECO:0000313" key="4">
    <source>
        <dbReference type="EMBL" id="CAD6198348.1"/>
    </source>
</evidence>
<feature type="region of interest" description="Disordered" evidence="2">
    <location>
        <begin position="82"/>
        <end position="102"/>
    </location>
</feature>
<dbReference type="SMART" id="SM00355">
    <property type="entry name" value="ZnF_C2H2"/>
    <property type="match status" value="2"/>
</dbReference>
<name>A0A8S1HSU1_9PELO</name>
<organism evidence="4 5">
    <name type="scientific">Caenorhabditis auriculariae</name>
    <dbReference type="NCBI Taxonomy" id="2777116"/>
    <lineage>
        <taxon>Eukaryota</taxon>
        <taxon>Metazoa</taxon>
        <taxon>Ecdysozoa</taxon>
        <taxon>Nematoda</taxon>
        <taxon>Chromadorea</taxon>
        <taxon>Rhabditida</taxon>
        <taxon>Rhabditina</taxon>
        <taxon>Rhabditomorpha</taxon>
        <taxon>Rhabditoidea</taxon>
        <taxon>Rhabditidae</taxon>
        <taxon>Peloderinae</taxon>
        <taxon>Caenorhabditis</taxon>
    </lineage>
</organism>
<feature type="compositionally biased region" description="Low complexity" evidence="2">
    <location>
        <begin position="89"/>
        <end position="98"/>
    </location>
</feature>
<evidence type="ECO:0000313" key="5">
    <source>
        <dbReference type="Proteomes" id="UP000835052"/>
    </source>
</evidence>
<dbReference type="PANTHER" id="PTHR33936:SF1">
    <property type="entry name" value="PROTEIN CBG06911"/>
    <property type="match status" value="1"/>
</dbReference>
<sequence length="739" mass="82421">MLRYQASVYGEPVEAEGSGYHQDYPQSSSPAASMVPMTSSTTSNGFRQQQSRIIKRHVPMPYKSLASSRFIPRRRFYVEGQQQQQRCMTTSSTSSATSNGVMFPTPDYLRRMKENYETGKVIYIRRNIPGVKSTTPQPSSVLPNSIRSSSYSTANNSRYVLRLSPKNDFMHEENKQRQEMFVPTIDASCSPFPTVPASMSMGEYEEEEEVESLAPSNETGDDVKLEPDSPGAEDTLFNALGGFLSNPSSELSSPQSPSSPTSLLDNLTTLSSALQSSTHGFNVMTYRTKSVLNKYSCPQSDCIWRGQSEGALRRHISAHEQKNEDAGLVKADPMKVTLVPPKPKGVKCSECDSFAYSRPLLLRHMSDVHGIEAPLIRKTFVNREMLQKWLDTLRETHAVEFVVSSGSKKWGRGLQVHYLTCSRSGDQKERPNKKYVRPPRPSIKCGRNCMAYLKIKQNPTVSELQIEGCLHHSGHDIDHTRIILEHNELESIGALLDAVNDGLEINVENIDVIRRYLGSSGRFRLMSDRGIIEQMPVWIEQYHATESVTENVVLPMYRGSGPLHVTTRTTVLAPKVRPLAMTSRRAVPYSKTIATHNSSGNPILSTSQLLTPSYKREKLTIRYMDPSRSEPPRKKLISPLDIHLSDTTQASKLDAEDDEGVSAVEALFKEEQALASKQMPMIGGVSVDVMASEDVSGLGDVGLGLSDDYQQYNNSDDFIEIFSYNSFTDYNDRGSINCS</sequence>
<reference evidence="4" key="1">
    <citation type="submission" date="2020-10" db="EMBL/GenBank/DDBJ databases">
        <authorList>
            <person name="Kikuchi T."/>
        </authorList>
    </citation>
    <scope>NUCLEOTIDE SEQUENCE</scope>
    <source>
        <strain evidence="4">NKZ352</strain>
    </source>
</reference>
<keyword evidence="1" id="KW-0863">Zinc-finger</keyword>
<dbReference type="Proteomes" id="UP000835052">
    <property type="component" value="Unassembled WGS sequence"/>
</dbReference>
<feature type="region of interest" description="Disordered" evidence="2">
    <location>
        <begin position="15"/>
        <end position="49"/>
    </location>
</feature>
<feature type="compositionally biased region" description="Low complexity" evidence="2">
    <location>
        <begin position="244"/>
        <end position="264"/>
    </location>
</feature>
<dbReference type="InterPro" id="IPR052797">
    <property type="entry name" value="RegFact_GeneExpr_CellDeath"/>
</dbReference>
<dbReference type="AlphaFoldDB" id="A0A8S1HSU1"/>
<evidence type="ECO:0000259" key="3">
    <source>
        <dbReference type="PROSITE" id="PS50157"/>
    </source>
</evidence>
<keyword evidence="1" id="KW-0862">Zinc</keyword>
<dbReference type="PANTHER" id="PTHR33936">
    <property type="entry name" value="PROTEIN CBG17840"/>
    <property type="match status" value="1"/>
</dbReference>
<feature type="domain" description="C2H2-type" evidence="3">
    <location>
        <begin position="346"/>
        <end position="374"/>
    </location>
</feature>
<dbReference type="InterPro" id="IPR013087">
    <property type="entry name" value="Znf_C2H2_type"/>
</dbReference>
<protein>
    <recommendedName>
        <fullName evidence="3">C2H2-type domain-containing protein</fullName>
    </recommendedName>
</protein>
<proteinExistence type="predicted"/>
<comment type="caution">
    <text evidence="4">The sequence shown here is derived from an EMBL/GenBank/DDBJ whole genome shotgun (WGS) entry which is preliminary data.</text>
</comment>
<dbReference type="EMBL" id="CAJGYM010000123">
    <property type="protein sequence ID" value="CAD6198348.1"/>
    <property type="molecule type" value="Genomic_DNA"/>
</dbReference>
<evidence type="ECO:0000256" key="1">
    <source>
        <dbReference type="PROSITE-ProRule" id="PRU00042"/>
    </source>
</evidence>
<evidence type="ECO:0000256" key="2">
    <source>
        <dbReference type="SAM" id="MobiDB-lite"/>
    </source>
</evidence>
<accession>A0A8S1HSU1</accession>